<dbReference type="AlphaFoldDB" id="X6LJ50"/>
<feature type="non-terminal residue" evidence="1">
    <location>
        <position position="117"/>
    </location>
</feature>
<reference evidence="1 2" key="1">
    <citation type="journal article" date="2013" name="Curr. Biol.">
        <title>The Genome of the Foraminiferan Reticulomyxa filosa.</title>
        <authorList>
            <person name="Glockner G."/>
            <person name="Hulsmann N."/>
            <person name="Schleicher M."/>
            <person name="Noegel A.A."/>
            <person name="Eichinger L."/>
            <person name="Gallinger C."/>
            <person name="Pawlowski J."/>
            <person name="Sierra R."/>
            <person name="Euteneuer U."/>
            <person name="Pillet L."/>
            <person name="Moustafa A."/>
            <person name="Platzer M."/>
            <person name="Groth M."/>
            <person name="Szafranski K."/>
            <person name="Schliwa M."/>
        </authorList>
    </citation>
    <scope>NUCLEOTIDE SEQUENCE [LARGE SCALE GENOMIC DNA]</scope>
</reference>
<sequence>MPNGQPALNILTGNTIENSVMTTAHNNIDININSNINSNGNEQVQMQISLNEKEIVDSTKNTNCVVATSHLQQYARVQEEKAKIEWKLQEIDVKHQHLAYEINRLSEVQRLFKINAS</sequence>
<name>X6LJ50_RETFI</name>
<comment type="caution">
    <text evidence="1">The sequence shown here is derived from an EMBL/GenBank/DDBJ whole genome shotgun (WGS) entry which is preliminary data.</text>
</comment>
<protein>
    <submittedName>
        <fullName evidence="1">Uncharacterized protein</fullName>
    </submittedName>
</protein>
<dbReference type="EMBL" id="ASPP01038503">
    <property type="protein sequence ID" value="ETO01361.1"/>
    <property type="molecule type" value="Genomic_DNA"/>
</dbReference>
<gene>
    <name evidence="1" type="ORF">RFI_36080</name>
</gene>
<accession>X6LJ50</accession>
<evidence type="ECO:0000313" key="1">
    <source>
        <dbReference type="EMBL" id="ETO01361.1"/>
    </source>
</evidence>
<evidence type="ECO:0000313" key="2">
    <source>
        <dbReference type="Proteomes" id="UP000023152"/>
    </source>
</evidence>
<dbReference type="Proteomes" id="UP000023152">
    <property type="component" value="Unassembled WGS sequence"/>
</dbReference>
<keyword evidence="2" id="KW-1185">Reference proteome</keyword>
<proteinExistence type="predicted"/>
<organism evidence="1 2">
    <name type="scientific">Reticulomyxa filosa</name>
    <dbReference type="NCBI Taxonomy" id="46433"/>
    <lineage>
        <taxon>Eukaryota</taxon>
        <taxon>Sar</taxon>
        <taxon>Rhizaria</taxon>
        <taxon>Retaria</taxon>
        <taxon>Foraminifera</taxon>
        <taxon>Monothalamids</taxon>
        <taxon>Reticulomyxidae</taxon>
        <taxon>Reticulomyxa</taxon>
    </lineage>
</organism>